<name>A0A4P9VFJ2_9GAMM</name>
<evidence type="ECO:0000313" key="2">
    <source>
        <dbReference type="EMBL" id="RDH41783.1"/>
    </source>
</evidence>
<comment type="caution">
    <text evidence="2">The sequence shown here is derived from an EMBL/GenBank/DDBJ whole genome shotgun (WGS) entry which is preliminary data.</text>
</comment>
<dbReference type="InterPro" id="IPR007768">
    <property type="entry name" value="Suppressor_of_fused"/>
</dbReference>
<reference evidence="2 3" key="1">
    <citation type="submission" date="2017-04" db="EMBL/GenBank/DDBJ databases">
        <title>Draft genome sequence of Zooshikella ganghwensis VG4 isolated from Red Sea sediments.</title>
        <authorList>
            <person name="Rehman Z."/>
            <person name="Alam I."/>
            <person name="Kamau A."/>
            <person name="Bajic V."/>
            <person name="Leiknes T."/>
        </authorList>
    </citation>
    <scope>NUCLEOTIDE SEQUENCE [LARGE SCALE GENOMIC DNA]</scope>
    <source>
        <strain evidence="2 3">VG4</strain>
    </source>
</reference>
<sequence length="155" mass="17967">MELEEYKSSFNSEDAAPGWDAIDSVLKQVYAEQEPKHWGTIIKYMLGGPDPLDGISAYQSSAGNRDHLHFCSYGFTSLYYDEEAVGQEFSKFGFELTFRLLSKLPPDEEPIWVCNLMQNLARYVFESGKWFEEYHWIPAWYGLKTLDTFYGKNVT</sequence>
<dbReference type="AlphaFoldDB" id="A0A4P9VFJ2"/>
<feature type="domain" description="Suppressor of fused-like" evidence="1">
    <location>
        <begin position="48"/>
        <end position="139"/>
    </location>
</feature>
<dbReference type="Proteomes" id="UP000257039">
    <property type="component" value="Unassembled WGS sequence"/>
</dbReference>
<dbReference type="EMBL" id="NDXW01000003">
    <property type="protein sequence ID" value="RDH41783.1"/>
    <property type="molecule type" value="Genomic_DNA"/>
</dbReference>
<evidence type="ECO:0000313" key="3">
    <source>
        <dbReference type="Proteomes" id="UP000257039"/>
    </source>
</evidence>
<accession>A0A4P9VFJ2</accession>
<evidence type="ECO:0000259" key="1">
    <source>
        <dbReference type="Pfam" id="PF05076"/>
    </source>
</evidence>
<dbReference type="PANTHER" id="PTHR10928:SF2">
    <property type="entry name" value="SUPPRESSOR OF FUSED HOMOLOG"/>
    <property type="match status" value="1"/>
</dbReference>
<dbReference type="SUPFAM" id="SSF103359">
    <property type="entry name" value="Suppressor of Fused, N-terminal domain"/>
    <property type="match status" value="1"/>
</dbReference>
<dbReference type="Pfam" id="PF05076">
    <property type="entry name" value="SUFU"/>
    <property type="match status" value="1"/>
</dbReference>
<keyword evidence="3" id="KW-1185">Reference proteome</keyword>
<gene>
    <name evidence="2" type="ORF">B9G39_26510</name>
</gene>
<dbReference type="InterPro" id="IPR037181">
    <property type="entry name" value="SUFU_N"/>
</dbReference>
<dbReference type="InterPro" id="IPR020941">
    <property type="entry name" value="SUFU-like_domain"/>
</dbReference>
<proteinExistence type="predicted"/>
<dbReference type="GO" id="GO:0005737">
    <property type="term" value="C:cytoplasm"/>
    <property type="evidence" value="ECO:0007669"/>
    <property type="project" value="TreeGrafter"/>
</dbReference>
<dbReference type="PANTHER" id="PTHR10928">
    <property type="entry name" value="SUPPRESSOR OF FUSED"/>
    <property type="match status" value="1"/>
</dbReference>
<organism evidence="2 3">
    <name type="scientific">Zooshikella ganghwensis</name>
    <dbReference type="NCBI Taxonomy" id="202772"/>
    <lineage>
        <taxon>Bacteria</taxon>
        <taxon>Pseudomonadati</taxon>
        <taxon>Pseudomonadota</taxon>
        <taxon>Gammaproteobacteria</taxon>
        <taxon>Oceanospirillales</taxon>
        <taxon>Zooshikellaceae</taxon>
        <taxon>Zooshikella</taxon>
    </lineage>
</organism>
<dbReference type="RefSeq" id="WP_094789614.1">
    <property type="nucleotide sequence ID" value="NZ_NDXW01000003.1"/>
</dbReference>
<protein>
    <submittedName>
        <fullName evidence="2">Suppressor of fused domain protein</fullName>
    </submittedName>
</protein>